<evidence type="ECO:0000313" key="1">
    <source>
        <dbReference type="EMBL" id="SVB44966.1"/>
    </source>
</evidence>
<dbReference type="EMBL" id="UINC01042389">
    <property type="protein sequence ID" value="SVB44966.1"/>
    <property type="molecule type" value="Genomic_DNA"/>
</dbReference>
<name>A0A382E2G9_9ZZZZ</name>
<reference evidence="1" key="1">
    <citation type="submission" date="2018-05" db="EMBL/GenBank/DDBJ databases">
        <authorList>
            <person name="Lanie J.A."/>
            <person name="Ng W.-L."/>
            <person name="Kazmierczak K.M."/>
            <person name="Andrzejewski T.M."/>
            <person name="Davidsen T.M."/>
            <person name="Wayne K.J."/>
            <person name="Tettelin H."/>
            <person name="Glass J.I."/>
            <person name="Rusch D."/>
            <person name="Podicherti R."/>
            <person name="Tsui H.-C.T."/>
            <person name="Winkler M.E."/>
        </authorList>
    </citation>
    <scope>NUCLEOTIDE SEQUENCE</scope>
</reference>
<organism evidence="1">
    <name type="scientific">marine metagenome</name>
    <dbReference type="NCBI Taxonomy" id="408172"/>
    <lineage>
        <taxon>unclassified sequences</taxon>
        <taxon>metagenomes</taxon>
        <taxon>ecological metagenomes</taxon>
    </lineage>
</organism>
<protein>
    <recommendedName>
        <fullName evidence="2">Proliferating cell nuclear antigen PCNA N-terminal domain-containing protein</fullName>
    </recommendedName>
</protein>
<dbReference type="AlphaFoldDB" id="A0A382E2G9"/>
<sequence>MKDILQDIVTHTHSLGFLELIKISSENETTTIDSMAEDRSVILTATTHQSVSEFTNTFGMPNLDKLSLHLKNPEYKESAKINVVEAERNGETIPTHIHFENSAGDFENDYRFMNKAIIDEKLKTVKFKGAKWDVTFSPTVASIQRMKLMSAAHAEEPTFTVKTQNNNLVFYFGDASTHAGSFVFQHEISGELKHSWSWPIAQVQAILNLDGDITMSISDQGAMQISVDSGLANYDYILPAQSK</sequence>
<evidence type="ECO:0008006" key="2">
    <source>
        <dbReference type="Google" id="ProtNLM"/>
    </source>
</evidence>
<proteinExistence type="predicted"/>
<gene>
    <name evidence="1" type="ORF">METZ01_LOCUS197820</name>
</gene>
<accession>A0A382E2G9</accession>